<feature type="region of interest" description="Disordered" evidence="1">
    <location>
        <begin position="184"/>
        <end position="213"/>
    </location>
</feature>
<feature type="transmembrane region" description="Helical" evidence="2">
    <location>
        <begin position="12"/>
        <end position="29"/>
    </location>
</feature>
<evidence type="ECO:0000259" key="3">
    <source>
        <dbReference type="Pfam" id="PF01882"/>
    </source>
</evidence>
<dbReference type="PANTHER" id="PTHR34351:SF1">
    <property type="entry name" value="SLR1927 PROTEIN"/>
    <property type="match status" value="1"/>
</dbReference>
<name>A0ABN2JH44_9ACTN</name>
<evidence type="ECO:0000256" key="2">
    <source>
        <dbReference type="SAM" id="Phobius"/>
    </source>
</evidence>
<dbReference type="InterPro" id="IPR002881">
    <property type="entry name" value="DUF58"/>
</dbReference>
<dbReference type="RefSeq" id="WP_344197230.1">
    <property type="nucleotide sequence ID" value="NZ_BAAAME010000002.1"/>
</dbReference>
<keyword evidence="2" id="KW-0472">Membrane</keyword>
<reference evidence="4 5" key="1">
    <citation type="journal article" date="2019" name="Int. J. Syst. Evol. Microbiol.">
        <title>The Global Catalogue of Microorganisms (GCM) 10K type strain sequencing project: providing services to taxonomists for standard genome sequencing and annotation.</title>
        <authorList>
            <consortium name="The Broad Institute Genomics Platform"/>
            <consortium name="The Broad Institute Genome Sequencing Center for Infectious Disease"/>
            <person name="Wu L."/>
            <person name="Ma J."/>
        </authorList>
    </citation>
    <scope>NUCLEOTIDE SEQUENCE [LARGE SCALE GENOMIC DNA]</scope>
    <source>
        <strain evidence="4 5">JCM 13518</strain>
    </source>
</reference>
<organism evidence="4 5">
    <name type="scientific">Aeromicrobium alkaliterrae</name>
    <dbReference type="NCBI Taxonomy" id="302168"/>
    <lineage>
        <taxon>Bacteria</taxon>
        <taxon>Bacillati</taxon>
        <taxon>Actinomycetota</taxon>
        <taxon>Actinomycetes</taxon>
        <taxon>Propionibacteriales</taxon>
        <taxon>Nocardioidaceae</taxon>
        <taxon>Aeromicrobium</taxon>
    </lineage>
</organism>
<keyword evidence="2" id="KW-0812">Transmembrane</keyword>
<evidence type="ECO:0000256" key="1">
    <source>
        <dbReference type="SAM" id="MobiDB-lite"/>
    </source>
</evidence>
<dbReference type="PANTHER" id="PTHR34351">
    <property type="entry name" value="SLR1927 PROTEIN-RELATED"/>
    <property type="match status" value="1"/>
</dbReference>
<keyword evidence="5" id="KW-1185">Reference proteome</keyword>
<dbReference type="EMBL" id="BAAAME010000002">
    <property type="protein sequence ID" value="GAA1726673.1"/>
    <property type="molecule type" value="Genomic_DNA"/>
</dbReference>
<dbReference type="Pfam" id="PF01882">
    <property type="entry name" value="DUF58"/>
    <property type="match status" value="1"/>
</dbReference>
<accession>A0ABN2JH44</accession>
<proteinExistence type="predicted"/>
<protein>
    <recommendedName>
        <fullName evidence="3">DUF58 domain-containing protein</fullName>
    </recommendedName>
</protein>
<gene>
    <name evidence="4" type="ORF">GCM10009710_04200</name>
</gene>
<evidence type="ECO:0000313" key="5">
    <source>
        <dbReference type="Proteomes" id="UP001501057"/>
    </source>
</evidence>
<keyword evidence="2" id="KW-1133">Transmembrane helix</keyword>
<feature type="compositionally biased region" description="Basic and acidic residues" evidence="1">
    <location>
        <begin position="184"/>
        <end position="197"/>
    </location>
</feature>
<dbReference type="Proteomes" id="UP001501057">
    <property type="component" value="Unassembled WGS sequence"/>
</dbReference>
<feature type="transmembrane region" description="Helical" evidence="2">
    <location>
        <begin position="35"/>
        <end position="53"/>
    </location>
</feature>
<feature type="domain" description="DUF58" evidence="3">
    <location>
        <begin position="205"/>
        <end position="282"/>
    </location>
</feature>
<comment type="caution">
    <text evidence="4">The sequence shown here is derived from an EMBL/GenBank/DDBJ whole genome shotgun (WGS) entry which is preliminary data.</text>
</comment>
<evidence type="ECO:0000313" key="4">
    <source>
        <dbReference type="EMBL" id="GAA1726673.1"/>
    </source>
</evidence>
<sequence>MLPIRLTLRGTVLLVGGVVALLAAGRYELDALRPVSGLLLGLVVLGVTAALLVPRRLGIERQATSRVLDHGASTTARVRLSNRSRVQAHDLTWRAPLPDGLGGVQSGTVARLDPRWATASSVEVDVRLSGVARGRHPLGILVVEVRDPFGVVVRRRRYSDDVTMVVLPRRVRLERAAVLRGMGADRDSRRTAGRRGETEDDVVPREYQPGDAPKRIDWRSTARRGELMVRQDAPATADRVAVAVDPGTSAGPTEWALTAAASVMSHLVERGYAVTTVVPGHESRTVVGGQEALRPVLVDLAELTHDDREDVLADHDTRSVVVVLGVVSVQRAQEWASVLHQTPRVAGLVAAESGEAAIGLLRSAGWRVVAWDEVDDVGTRWKELGSASGSGGDRAAG</sequence>